<proteinExistence type="predicted"/>
<dbReference type="AlphaFoldDB" id="A5YS83"/>
<dbReference type="InterPro" id="IPR036915">
    <property type="entry name" value="Cyclin-like_sf"/>
</dbReference>
<dbReference type="Gene3D" id="1.10.472.10">
    <property type="entry name" value="Cyclin-like"/>
    <property type="match status" value="1"/>
</dbReference>
<keyword evidence="2" id="KW-0396">Initiation factor</keyword>
<protein>
    <submittedName>
        <fullName evidence="2">Transcription initiation factor TFB</fullName>
    </submittedName>
</protein>
<accession>A5YS83</accession>
<evidence type="ECO:0000259" key="1">
    <source>
        <dbReference type="Pfam" id="PF00382"/>
    </source>
</evidence>
<dbReference type="SUPFAM" id="SSF47954">
    <property type="entry name" value="Cyclin-like"/>
    <property type="match status" value="1"/>
</dbReference>
<dbReference type="InterPro" id="IPR013150">
    <property type="entry name" value="TFIIB_cyclin"/>
</dbReference>
<sequence>MYRASDRVANKRWLNKIQSAATELNLEHRTVSNAEDMFLSQLPMKERSKQAAAAASLYAGALVAGEQRTQTRVANEMNVTRLSVQQRWKSILDEAGFKTPNW</sequence>
<name>A5YS83_9EURY</name>
<organism evidence="2">
    <name type="scientific">uncultured haloarchaeon</name>
    <dbReference type="NCBI Taxonomy" id="160804"/>
    <lineage>
        <taxon>Archaea</taxon>
        <taxon>Methanobacteriati</taxon>
        <taxon>Methanobacteriota</taxon>
        <taxon>Stenosarchaea group</taxon>
        <taxon>Halobacteria</taxon>
        <taxon>Halobacteriales</taxon>
        <taxon>Halobacteriaceae</taxon>
        <taxon>environmental samples</taxon>
    </lineage>
</organism>
<dbReference type="GO" id="GO:0017025">
    <property type="term" value="F:TBP-class protein binding"/>
    <property type="evidence" value="ECO:0007669"/>
    <property type="project" value="InterPro"/>
</dbReference>
<evidence type="ECO:0000313" key="2">
    <source>
        <dbReference type="EMBL" id="ABQ75840.1"/>
    </source>
</evidence>
<dbReference type="Pfam" id="PF00382">
    <property type="entry name" value="TFIIB"/>
    <property type="match status" value="1"/>
</dbReference>
<reference evidence="2" key="1">
    <citation type="journal article" date="2007" name="ISME J.">
        <title>Genomic plasticity in prokaryotes: the case of the square haloarchaeon.</title>
        <authorList>
            <person name="Cuadros-Orellana S."/>
            <person name="Martin-Cuadrado A.B."/>
            <person name="Legault B."/>
            <person name="D'Auria G."/>
            <person name="Zhaxybayeva O."/>
            <person name="Papke R.T."/>
            <person name="Rodriguez-Valera F."/>
        </authorList>
    </citation>
    <scope>NUCLEOTIDE SEQUENCE</scope>
</reference>
<dbReference type="EMBL" id="EF583985">
    <property type="protein sequence ID" value="ABQ75840.1"/>
    <property type="molecule type" value="Genomic_DNA"/>
</dbReference>
<keyword evidence="2" id="KW-0648">Protein biosynthesis</keyword>
<dbReference type="GO" id="GO:0003743">
    <property type="term" value="F:translation initiation factor activity"/>
    <property type="evidence" value="ECO:0007669"/>
    <property type="project" value="UniProtKB-KW"/>
</dbReference>
<feature type="domain" description="Transcription factor TFIIB cyclin-like" evidence="1">
    <location>
        <begin position="15"/>
        <end position="92"/>
    </location>
</feature>